<evidence type="ECO:0000256" key="3">
    <source>
        <dbReference type="ARBA" id="ARBA00023125"/>
    </source>
</evidence>
<dbReference type="PRINTS" id="PR00367">
    <property type="entry name" value="ETHRSPELEMNT"/>
</dbReference>
<name>A0A8F1NNM1_9ROSI</name>
<keyword evidence="5" id="KW-0539">Nucleus</keyword>
<dbReference type="InterPro" id="IPR044808">
    <property type="entry name" value="ERF_plant"/>
</dbReference>
<dbReference type="GO" id="GO:0003700">
    <property type="term" value="F:DNA-binding transcription factor activity"/>
    <property type="evidence" value="ECO:0007669"/>
    <property type="project" value="InterPro"/>
</dbReference>
<dbReference type="GO" id="GO:0009873">
    <property type="term" value="P:ethylene-activated signaling pathway"/>
    <property type="evidence" value="ECO:0007669"/>
    <property type="project" value="InterPro"/>
</dbReference>
<evidence type="ECO:0000256" key="2">
    <source>
        <dbReference type="ARBA" id="ARBA00023015"/>
    </source>
</evidence>
<evidence type="ECO:0000259" key="8">
    <source>
        <dbReference type="PROSITE" id="PS51032"/>
    </source>
</evidence>
<dbReference type="InterPro" id="IPR001471">
    <property type="entry name" value="AP2/ERF_dom"/>
</dbReference>
<dbReference type="CDD" id="cd00018">
    <property type="entry name" value="AP2"/>
    <property type="match status" value="1"/>
</dbReference>
<accession>A0A8F1NNM1</accession>
<comment type="similarity">
    <text evidence="6">Belongs to the AP2/ERF transcription factor family. ERF subfamily.</text>
</comment>
<comment type="subcellular location">
    <subcellularLocation>
        <location evidence="1">Nucleus</location>
    </subcellularLocation>
</comment>
<dbReference type="PROSITE" id="PS51032">
    <property type="entry name" value="AP2_ERF"/>
    <property type="match status" value="1"/>
</dbReference>
<keyword evidence="4" id="KW-0804">Transcription</keyword>
<keyword evidence="3" id="KW-0238">DNA-binding</keyword>
<evidence type="ECO:0000256" key="6">
    <source>
        <dbReference type="ARBA" id="ARBA00024343"/>
    </source>
</evidence>
<keyword evidence="2" id="KW-0805">Transcription regulation</keyword>
<evidence type="ECO:0000256" key="1">
    <source>
        <dbReference type="ARBA" id="ARBA00004123"/>
    </source>
</evidence>
<dbReference type="PANTHER" id="PTHR31190:SF479">
    <property type="entry name" value="AP2_ERF DOMAIN-CONTAINING PROTEIN"/>
    <property type="match status" value="1"/>
</dbReference>
<dbReference type="PANTHER" id="PTHR31190">
    <property type="entry name" value="DNA-BINDING DOMAIN"/>
    <property type="match status" value="1"/>
</dbReference>
<feature type="compositionally biased region" description="Low complexity" evidence="7">
    <location>
        <begin position="199"/>
        <end position="208"/>
    </location>
</feature>
<dbReference type="GO" id="GO:0005634">
    <property type="term" value="C:nucleus"/>
    <property type="evidence" value="ECO:0007669"/>
    <property type="project" value="UniProtKB-SubCell"/>
</dbReference>
<dbReference type="SMART" id="SM00380">
    <property type="entry name" value="AP2"/>
    <property type="match status" value="1"/>
</dbReference>
<evidence type="ECO:0000256" key="4">
    <source>
        <dbReference type="ARBA" id="ARBA00023163"/>
    </source>
</evidence>
<evidence type="ECO:0000313" key="9">
    <source>
        <dbReference type="EMBL" id="QWQ79510.1"/>
    </source>
</evidence>
<dbReference type="InterPro" id="IPR016177">
    <property type="entry name" value="DNA-bd_dom_sf"/>
</dbReference>
<dbReference type="SUPFAM" id="SSF54171">
    <property type="entry name" value="DNA-binding domain"/>
    <property type="match status" value="1"/>
</dbReference>
<evidence type="ECO:0000256" key="7">
    <source>
        <dbReference type="SAM" id="MobiDB-lite"/>
    </source>
</evidence>
<feature type="region of interest" description="Disordered" evidence="7">
    <location>
        <begin position="192"/>
        <end position="225"/>
    </location>
</feature>
<dbReference type="Pfam" id="PF00847">
    <property type="entry name" value="AP2"/>
    <property type="match status" value="1"/>
</dbReference>
<proteinExistence type="evidence at transcript level"/>
<dbReference type="GO" id="GO:0003677">
    <property type="term" value="F:DNA binding"/>
    <property type="evidence" value="ECO:0007669"/>
    <property type="project" value="UniProtKB-KW"/>
</dbReference>
<sequence>MDSSSFELFSPESSLGSSSFDSLSWDELFFSHNNNSLPFNIDDPEEMLLLDVLAKATTTTTTTTTATKESSDSNDVVATCTIDHEVTSSDKAEGSAKKLADEKSYRGVRKRPWGKFAAEIRDSTRNGVRVWLGTFDTAEAAALAYDQAAFSLRGSLATLNFPTDMVKESLQEMKYKCEEGCSPVVALKRRHSMRKKSKSSSSISTSKVSYKKIKKNKDHKHHDHDHHQVIVGSQSQPQNVVVFEDLGADFLDQLLMSSSASATPDRW</sequence>
<feature type="domain" description="AP2/ERF" evidence="8">
    <location>
        <begin position="104"/>
        <end position="162"/>
    </location>
</feature>
<organism evidence="9">
    <name type="scientific">Zanthoxylum armatum</name>
    <dbReference type="NCBI Taxonomy" id="67938"/>
    <lineage>
        <taxon>Eukaryota</taxon>
        <taxon>Viridiplantae</taxon>
        <taxon>Streptophyta</taxon>
        <taxon>Embryophyta</taxon>
        <taxon>Tracheophyta</taxon>
        <taxon>Spermatophyta</taxon>
        <taxon>Magnoliopsida</taxon>
        <taxon>eudicotyledons</taxon>
        <taxon>Gunneridae</taxon>
        <taxon>Pentapetalae</taxon>
        <taxon>rosids</taxon>
        <taxon>malvids</taxon>
        <taxon>Sapindales</taxon>
        <taxon>Rutaceae</taxon>
        <taxon>Zanthoxyloideae</taxon>
        <taxon>Zanthoxylum</taxon>
    </lineage>
</organism>
<dbReference type="InterPro" id="IPR036955">
    <property type="entry name" value="AP2/ERF_dom_sf"/>
</dbReference>
<dbReference type="AlphaFoldDB" id="A0A8F1NNM1"/>
<dbReference type="Gene3D" id="3.30.730.10">
    <property type="entry name" value="AP2/ERF domain"/>
    <property type="match status" value="1"/>
</dbReference>
<evidence type="ECO:0000256" key="5">
    <source>
        <dbReference type="ARBA" id="ARBA00023242"/>
    </source>
</evidence>
<protein>
    <submittedName>
        <fullName evidence="9">AP2_12</fullName>
    </submittedName>
</protein>
<dbReference type="EMBL" id="MW654062">
    <property type="protein sequence ID" value="QWQ79510.1"/>
    <property type="molecule type" value="mRNA"/>
</dbReference>
<dbReference type="FunFam" id="3.30.730.10:FF:000001">
    <property type="entry name" value="Ethylene-responsive transcription factor 2"/>
    <property type="match status" value="1"/>
</dbReference>
<feature type="compositionally biased region" description="Basic residues" evidence="7">
    <location>
        <begin position="209"/>
        <end position="224"/>
    </location>
</feature>
<reference evidence="9" key="1">
    <citation type="submission" date="2021-02" db="EMBL/GenBank/DDBJ databases">
        <authorList>
            <person name="Wang Y."/>
        </authorList>
    </citation>
    <scope>NUCLEOTIDE SEQUENCE</scope>
</reference>